<protein>
    <submittedName>
        <fullName evidence="1">Uncharacterized protein</fullName>
    </submittedName>
</protein>
<dbReference type="Proteomes" id="UP000324897">
    <property type="component" value="Chromosome 6"/>
</dbReference>
<sequence>MAKMYVAPAADMMRNEPYAMNHLPRSTCAANAVAAVAMAAACLRPACSLTYLMAQPGGN</sequence>
<proteinExistence type="predicted"/>
<evidence type="ECO:0000313" key="2">
    <source>
        <dbReference type="Proteomes" id="UP000324897"/>
    </source>
</evidence>
<dbReference type="Gramene" id="TVU48752">
    <property type="protein sequence ID" value="TVU48752"/>
    <property type="gene ID" value="EJB05_00023"/>
</dbReference>
<accession>A0A5J9WJ71</accession>
<dbReference type="EMBL" id="RWGY01000002">
    <property type="protein sequence ID" value="TVU48752.1"/>
    <property type="molecule type" value="Genomic_DNA"/>
</dbReference>
<feature type="non-terminal residue" evidence="1">
    <location>
        <position position="1"/>
    </location>
</feature>
<dbReference type="AlphaFoldDB" id="A0A5J9WJ71"/>
<reference evidence="1 2" key="1">
    <citation type="journal article" date="2019" name="Sci. Rep.">
        <title>A high-quality genome of Eragrostis curvula grass provides insights into Poaceae evolution and supports new strategies to enhance forage quality.</title>
        <authorList>
            <person name="Carballo J."/>
            <person name="Santos B.A.C.M."/>
            <person name="Zappacosta D."/>
            <person name="Garbus I."/>
            <person name="Selva J.P."/>
            <person name="Gallo C.A."/>
            <person name="Diaz A."/>
            <person name="Albertini E."/>
            <person name="Caccamo M."/>
            <person name="Echenique V."/>
        </authorList>
    </citation>
    <scope>NUCLEOTIDE SEQUENCE [LARGE SCALE GENOMIC DNA]</scope>
    <source>
        <strain evidence="2">cv. Victoria</strain>
        <tissue evidence="1">Leaf</tissue>
    </source>
</reference>
<comment type="caution">
    <text evidence="1">The sequence shown here is derived from an EMBL/GenBank/DDBJ whole genome shotgun (WGS) entry which is preliminary data.</text>
</comment>
<name>A0A5J9WJ71_9POAL</name>
<organism evidence="1 2">
    <name type="scientific">Eragrostis curvula</name>
    <name type="common">weeping love grass</name>
    <dbReference type="NCBI Taxonomy" id="38414"/>
    <lineage>
        <taxon>Eukaryota</taxon>
        <taxon>Viridiplantae</taxon>
        <taxon>Streptophyta</taxon>
        <taxon>Embryophyta</taxon>
        <taxon>Tracheophyta</taxon>
        <taxon>Spermatophyta</taxon>
        <taxon>Magnoliopsida</taxon>
        <taxon>Liliopsida</taxon>
        <taxon>Poales</taxon>
        <taxon>Poaceae</taxon>
        <taxon>PACMAD clade</taxon>
        <taxon>Chloridoideae</taxon>
        <taxon>Eragrostideae</taxon>
        <taxon>Eragrostidinae</taxon>
        <taxon>Eragrostis</taxon>
    </lineage>
</organism>
<gene>
    <name evidence="1" type="ORF">EJB05_00023</name>
</gene>
<evidence type="ECO:0000313" key="1">
    <source>
        <dbReference type="EMBL" id="TVU48752.1"/>
    </source>
</evidence>
<keyword evidence="2" id="KW-1185">Reference proteome</keyword>